<evidence type="ECO:0000313" key="2">
    <source>
        <dbReference type="EMBL" id="KAF0904318.1"/>
    </source>
</evidence>
<accession>A0A6G1CV23</accession>
<comment type="caution">
    <text evidence="2">The sequence shown here is derived from an EMBL/GenBank/DDBJ whole genome shotgun (WGS) entry which is preliminary data.</text>
</comment>
<keyword evidence="3" id="KW-1185">Reference proteome</keyword>
<evidence type="ECO:0000313" key="3">
    <source>
        <dbReference type="Proteomes" id="UP000479710"/>
    </source>
</evidence>
<gene>
    <name evidence="2" type="ORF">E2562_033286</name>
</gene>
<evidence type="ECO:0000256" key="1">
    <source>
        <dbReference type="SAM" id="MobiDB-lite"/>
    </source>
</evidence>
<feature type="region of interest" description="Disordered" evidence="1">
    <location>
        <begin position="33"/>
        <end position="52"/>
    </location>
</feature>
<feature type="compositionally biased region" description="Basic and acidic residues" evidence="1">
    <location>
        <begin position="39"/>
        <end position="48"/>
    </location>
</feature>
<proteinExistence type="predicted"/>
<reference evidence="2 3" key="1">
    <citation type="submission" date="2019-11" db="EMBL/GenBank/DDBJ databases">
        <title>Whole genome sequence of Oryza granulata.</title>
        <authorList>
            <person name="Li W."/>
        </authorList>
    </citation>
    <scope>NUCLEOTIDE SEQUENCE [LARGE SCALE GENOMIC DNA]</scope>
    <source>
        <strain evidence="3">cv. Menghai</strain>
        <tissue evidence="2">Leaf</tissue>
    </source>
</reference>
<dbReference type="EMBL" id="SPHZ02000008">
    <property type="protein sequence ID" value="KAF0904318.1"/>
    <property type="molecule type" value="Genomic_DNA"/>
</dbReference>
<dbReference type="Proteomes" id="UP000479710">
    <property type="component" value="Unassembled WGS sequence"/>
</dbReference>
<name>A0A6G1CV23_9ORYZ</name>
<sequence length="137" mass="15108">MQRRMQRGPGLCAALRRRSLCWCAEGSSRDGVGTPWGFGRDEKGRDGVGRAVPSSRRRLLPLRPPSPAPPPAAAACSRRRLLPLRRPLPASPLPARARAGVERRIWERSGERPLCLWEGVREGISVAFADVEDIPLL</sequence>
<organism evidence="2 3">
    <name type="scientific">Oryza meyeriana var. granulata</name>
    <dbReference type="NCBI Taxonomy" id="110450"/>
    <lineage>
        <taxon>Eukaryota</taxon>
        <taxon>Viridiplantae</taxon>
        <taxon>Streptophyta</taxon>
        <taxon>Embryophyta</taxon>
        <taxon>Tracheophyta</taxon>
        <taxon>Spermatophyta</taxon>
        <taxon>Magnoliopsida</taxon>
        <taxon>Liliopsida</taxon>
        <taxon>Poales</taxon>
        <taxon>Poaceae</taxon>
        <taxon>BOP clade</taxon>
        <taxon>Oryzoideae</taxon>
        <taxon>Oryzeae</taxon>
        <taxon>Oryzinae</taxon>
        <taxon>Oryza</taxon>
        <taxon>Oryza meyeriana</taxon>
    </lineage>
</organism>
<dbReference type="AlphaFoldDB" id="A0A6G1CV23"/>
<protein>
    <submittedName>
        <fullName evidence="2">Uncharacterized protein</fullName>
    </submittedName>
</protein>